<proteinExistence type="predicted"/>
<dbReference type="EMBL" id="JBHUGA010000008">
    <property type="protein sequence ID" value="MFD1845678.1"/>
    <property type="molecule type" value="Genomic_DNA"/>
</dbReference>
<gene>
    <name evidence="5" type="ORF">ACFSFX_03595</name>
</gene>
<evidence type="ECO:0000256" key="1">
    <source>
        <dbReference type="ARBA" id="ARBA00022490"/>
    </source>
</evidence>
<keyword evidence="2" id="KW-0810">Translation regulation</keyword>
<reference evidence="6" key="1">
    <citation type="journal article" date="2019" name="Int. J. Syst. Evol. Microbiol.">
        <title>The Global Catalogue of Microorganisms (GCM) 10K type strain sequencing project: providing services to taxonomists for standard genome sequencing and annotation.</title>
        <authorList>
            <consortium name="The Broad Institute Genomics Platform"/>
            <consortium name="The Broad Institute Genome Sequencing Center for Infectious Disease"/>
            <person name="Wu L."/>
            <person name="Ma J."/>
        </authorList>
    </citation>
    <scope>NUCLEOTIDE SEQUENCE [LARGE SCALE GENOMIC DNA]</scope>
    <source>
        <strain evidence="6">JCM 11496</strain>
    </source>
</reference>
<name>A0ABW4Q4T9_9MICC</name>
<feature type="compositionally biased region" description="Low complexity" evidence="4">
    <location>
        <begin position="101"/>
        <end position="110"/>
    </location>
</feature>
<dbReference type="InterPro" id="IPR003751">
    <property type="entry name" value="CsrA"/>
</dbReference>
<feature type="compositionally biased region" description="Pro residues" evidence="4">
    <location>
        <begin position="83"/>
        <end position="100"/>
    </location>
</feature>
<organism evidence="5 6">
    <name type="scientific">Arthrobacter flavus</name>
    <dbReference type="NCBI Taxonomy" id="95172"/>
    <lineage>
        <taxon>Bacteria</taxon>
        <taxon>Bacillati</taxon>
        <taxon>Actinomycetota</taxon>
        <taxon>Actinomycetes</taxon>
        <taxon>Micrococcales</taxon>
        <taxon>Micrococcaceae</taxon>
        <taxon>Arthrobacter</taxon>
    </lineage>
</organism>
<dbReference type="RefSeq" id="WP_343877477.1">
    <property type="nucleotide sequence ID" value="NZ_BAAAIJ010000005.1"/>
</dbReference>
<dbReference type="PANTHER" id="PTHR34984:SF1">
    <property type="entry name" value="CARBON STORAGE REGULATOR"/>
    <property type="match status" value="1"/>
</dbReference>
<accession>A0ABW4Q4T9</accession>
<dbReference type="SUPFAM" id="SSF117130">
    <property type="entry name" value="CsrA-like"/>
    <property type="match status" value="1"/>
</dbReference>
<evidence type="ECO:0000313" key="5">
    <source>
        <dbReference type="EMBL" id="MFD1845678.1"/>
    </source>
</evidence>
<evidence type="ECO:0000313" key="6">
    <source>
        <dbReference type="Proteomes" id="UP001597307"/>
    </source>
</evidence>
<feature type="region of interest" description="Disordered" evidence="4">
    <location>
        <begin position="72"/>
        <end position="117"/>
    </location>
</feature>
<protein>
    <submittedName>
        <fullName evidence="5">Carbon storage regulator</fullName>
    </submittedName>
</protein>
<dbReference type="Pfam" id="PF02599">
    <property type="entry name" value="CsrA"/>
    <property type="match status" value="1"/>
</dbReference>
<keyword evidence="1" id="KW-0963">Cytoplasm</keyword>
<keyword evidence="3" id="KW-0694">RNA-binding</keyword>
<dbReference type="Gene3D" id="2.60.40.4380">
    <property type="entry name" value="Translational regulator CsrA"/>
    <property type="match status" value="1"/>
</dbReference>
<comment type="caution">
    <text evidence="5">The sequence shown here is derived from an EMBL/GenBank/DDBJ whole genome shotgun (WGS) entry which is preliminary data.</text>
</comment>
<dbReference type="PANTHER" id="PTHR34984">
    <property type="entry name" value="CARBON STORAGE REGULATOR"/>
    <property type="match status" value="1"/>
</dbReference>
<dbReference type="InterPro" id="IPR036107">
    <property type="entry name" value="CsrA_sf"/>
</dbReference>
<dbReference type="Proteomes" id="UP001597307">
    <property type="component" value="Unassembled WGS sequence"/>
</dbReference>
<sequence length="117" mass="12010">MLTRKIGEQILIGDDIVVTVLDSRGEGIRIGIDAPRGVKIQREEVLRAVVEANLAAAHPDPEAEARIKALLGMSTTSAATPDPAKPGAPKPADPAKPGAPKPAESAKPGASRPVDPA</sequence>
<keyword evidence="6" id="KW-1185">Reference proteome</keyword>
<evidence type="ECO:0000256" key="2">
    <source>
        <dbReference type="ARBA" id="ARBA00022845"/>
    </source>
</evidence>
<evidence type="ECO:0000256" key="3">
    <source>
        <dbReference type="ARBA" id="ARBA00022884"/>
    </source>
</evidence>
<evidence type="ECO:0000256" key="4">
    <source>
        <dbReference type="SAM" id="MobiDB-lite"/>
    </source>
</evidence>